<evidence type="ECO:0000313" key="2">
    <source>
        <dbReference type="Proteomes" id="UP001595796"/>
    </source>
</evidence>
<accession>A0ABV9Z420</accession>
<name>A0ABV9Z420_9HYPH</name>
<reference evidence="2" key="1">
    <citation type="journal article" date="2019" name="Int. J. Syst. Evol. Microbiol.">
        <title>The Global Catalogue of Microorganisms (GCM) 10K type strain sequencing project: providing services to taxonomists for standard genome sequencing and annotation.</title>
        <authorList>
            <consortium name="The Broad Institute Genomics Platform"/>
            <consortium name="The Broad Institute Genome Sequencing Center for Infectious Disease"/>
            <person name="Wu L."/>
            <person name="Ma J."/>
        </authorList>
    </citation>
    <scope>NUCLEOTIDE SEQUENCE [LARGE SCALE GENOMIC DNA]</scope>
    <source>
        <strain evidence="2">CGMCC 1.16444</strain>
    </source>
</reference>
<dbReference type="RefSeq" id="WP_114955953.1">
    <property type="nucleotide sequence ID" value="NZ_JBHSJF010000006.1"/>
</dbReference>
<gene>
    <name evidence="1" type="ORF">ACFPFW_12720</name>
</gene>
<evidence type="ECO:0000313" key="1">
    <source>
        <dbReference type="EMBL" id="MFC5068871.1"/>
    </source>
</evidence>
<comment type="caution">
    <text evidence="1">The sequence shown here is derived from an EMBL/GenBank/DDBJ whole genome shotgun (WGS) entry which is preliminary data.</text>
</comment>
<dbReference type="EMBL" id="JBHSJF010000006">
    <property type="protein sequence ID" value="MFC5068871.1"/>
    <property type="molecule type" value="Genomic_DNA"/>
</dbReference>
<organism evidence="1 2">
    <name type="scientific">Flaviflagellibacter deserti</name>
    <dbReference type="NCBI Taxonomy" id="2267266"/>
    <lineage>
        <taxon>Bacteria</taxon>
        <taxon>Pseudomonadati</taxon>
        <taxon>Pseudomonadota</taxon>
        <taxon>Alphaproteobacteria</taxon>
        <taxon>Hyphomicrobiales</taxon>
        <taxon>Flaviflagellibacter</taxon>
    </lineage>
</organism>
<proteinExistence type="predicted"/>
<protein>
    <submittedName>
        <fullName evidence="1">Uncharacterized protein</fullName>
    </submittedName>
</protein>
<keyword evidence="2" id="KW-1185">Reference proteome</keyword>
<sequence>MTIINHLTSKPLSKLTSADVYALAAIEACRKWGVTVDERKAYELGEMLRFVLSLPAERQADLVAIVTAHAARN</sequence>
<dbReference type="Proteomes" id="UP001595796">
    <property type="component" value="Unassembled WGS sequence"/>
</dbReference>